<evidence type="ECO:0000259" key="1">
    <source>
        <dbReference type="Pfam" id="PF00534"/>
    </source>
</evidence>
<comment type="caution">
    <text evidence="2">The sequence shown here is derived from an EMBL/GenBank/DDBJ whole genome shotgun (WGS) entry which is preliminary data.</text>
</comment>
<evidence type="ECO:0000313" key="3">
    <source>
        <dbReference type="Proteomes" id="UP001500968"/>
    </source>
</evidence>
<proteinExistence type="predicted"/>
<reference evidence="3" key="1">
    <citation type="journal article" date="2019" name="Int. J. Syst. Evol. Microbiol.">
        <title>The Global Catalogue of Microorganisms (GCM) 10K type strain sequencing project: providing services to taxonomists for standard genome sequencing and annotation.</title>
        <authorList>
            <consortium name="The Broad Institute Genomics Platform"/>
            <consortium name="The Broad Institute Genome Sequencing Center for Infectious Disease"/>
            <person name="Wu L."/>
            <person name="Ma J."/>
        </authorList>
    </citation>
    <scope>NUCLEOTIDE SEQUENCE [LARGE SCALE GENOMIC DNA]</scope>
    <source>
        <strain evidence="3">JCM 17064</strain>
    </source>
</reference>
<dbReference type="RefSeq" id="WP_324691518.1">
    <property type="nucleotide sequence ID" value="NZ_BAABCR010000014.1"/>
</dbReference>
<protein>
    <submittedName>
        <fullName evidence="2">Glycosyltransferase</fullName>
    </submittedName>
</protein>
<organism evidence="2 3">
    <name type="scientific">Flavobacterium cheonhonense</name>
    <dbReference type="NCBI Taxonomy" id="706185"/>
    <lineage>
        <taxon>Bacteria</taxon>
        <taxon>Pseudomonadati</taxon>
        <taxon>Bacteroidota</taxon>
        <taxon>Flavobacteriia</taxon>
        <taxon>Flavobacteriales</taxon>
        <taxon>Flavobacteriaceae</taxon>
        <taxon>Flavobacterium</taxon>
    </lineage>
</organism>
<dbReference type="Proteomes" id="UP001500968">
    <property type="component" value="Unassembled WGS sequence"/>
</dbReference>
<accession>A0ABP7TRH0</accession>
<keyword evidence="3" id="KW-1185">Reference proteome</keyword>
<dbReference type="PANTHER" id="PTHR12526">
    <property type="entry name" value="GLYCOSYLTRANSFERASE"/>
    <property type="match status" value="1"/>
</dbReference>
<dbReference type="Gene3D" id="3.40.50.2000">
    <property type="entry name" value="Glycogen Phosphorylase B"/>
    <property type="match status" value="1"/>
</dbReference>
<dbReference type="EMBL" id="BAABCR010000014">
    <property type="protein sequence ID" value="GAA4030033.1"/>
    <property type="molecule type" value="Genomic_DNA"/>
</dbReference>
<dbReference type="Pfam" id="PF00534">
    <property type="entry name" value="Glycos_transf_1"/>
    <property type="match status" value="1"/>
</dbReference>
<name>A0ABP7TRH0_9FLAO</name>
<feature type="domain" description="Glycosyl transferase family 1" evidence="1">
    <location>
        <begin position="200"/>
        <end position="349"/>
    </location>
</feature>
<dbReference type="SUPFAM" id="SSF53756">
    <property type="entry name" value="UDP-Glycosyltransferase/glycogen phosphorylase"/>
    <property type="match status" value="1"/>
</dbReference>
<dbReference type="CDD" id="cd01635">
    <property type="entry name" value="Glycosyltransferase_GTB-type"/>
    <property type="match status" value="1"/>
</dbReference>
<gene>
    <name evidence="2" type="ORF">GCM10022386_12380</name>
</gene>
<sequence>MTFCIITHVIHGRDNEQFFAYSPYVKEMNVWIKHVDKVIIVAPLKHLEKNKIHLAYRHPNIEFRAVPDFNLNGLKATLRSLFLLPKLLWMIYRAMSVSQHIHLRCPGNMGLLGCIVQLFFPSTIKTAKYAGNWDPQSKQPFSYRLQKRILSHPFWTRRMQVLVYGDWPNSTKNIKPFFTASYFESDKSAVTPRNLESAVDFLFVGTLAPGKQPIYALQLIEKLKAKGFDVRLTLYGEGVERSNLEKYIEQNQLDSFVFLKGNQEQSTIKEAYRNSHFVILPSKSEGWPKVIAEGMFWGCLPVSTAVSCVPSMLNFGKRGVLLTGVIEDDIKMLMTVLNDNEEYSNKVSKAVNWSRIYTLDLFEAEIQKLLVP</sequence>
<dbReference type="InterPro" id="IPR001296">
    <property type="entry name" value="Glyco_trans_1"/>
</dbReference>
<evidence type="ECO:0000313" key="2">
    <source>
        <dbReference type="EMBL" id="GAA4030033.1"/>
    </source>
</evidence>